<sequence>MTPDRPALARTPAETRLRLELTECPACSDRETRWRLVSTATVAGVALERYAGRCGRCGTVREADFRSPEQAPPAEPDDIEPATLFGAGRPSELLDAAEWLEVATLTEAAADDTAGADGSPVAEPAQQRRARLEYARDAVVEAMRFLPADGDRVPADRLFSPLGRQVLAADPRRLTRDWMRAVRDGYEVLLAEIDDRR</sequence>
<dbReference type="KEGG" id="aser:Asera_65160"/>
<gene>
    <name evidence="2" type="ORF">Asera_65160</name>
</gene>
<reference evidence="2" key="1">
    <citation type="submission" date="2020-08" db="EMBL/GenBank/DDBJ databases">
        <title>Whole genome shotgun sequence of Actinocatenispora sera NBRC 101916.</title>
        <authorList>
            <person name="Komaki H."/>
            <person name="Tamura T."/>
        </authorList>
    </citation>
    <scope>NUCLEOTIDE SEQUENCE</scope>
    <source>
        <strain evidence="2">NBRC 101916</strain>
    </source>
</reference>
<organism evidence="2 3">
    <name type="scientific">Actinocatenispora sera</name>
    <dbReference type="NCBI Taxonomy" id="390989"/>
    <lineage>
        <taxon>Bacteria</taxon>
        <taxon>Bacillati</taxon>
        <taxon>Actinomycetota</taxon>
        <taxon>Actinomycetes</taxon>
        <taxon>Micromonosporales</taxon>
        <taxon>Micromonosporaceae</taxon>
        <taxon>Actinocatenispora</taxon>
    </lineage>
</organism>
<keyword evidence="3" id="KW-1185">Reference proteome</keyword>
<dbReference type="EMBL" id="AP023354">
    <property type="protein sequence ID" value="BCJ32408.1"/>
    <property type="molecule type" value="Genomic_DNA"/>
</dbReference>
<evidence type="ECO:0000313" key="3">
    <source>
        <dbReference type="Proteomes" id="UP000680750"/>
    </source>
</evidence>
<dbReference type="Proteomes" id="UP000680750">
    <property type="component" value="Chromosome"/>
</dbReference>
<evidence type="ECO:0000256" key="1">
    <source>
        <dbReference type="SAM" id="MobiDB-lite"/>
    </source>
</evidence>
<accession>A0A810LEN2</accession>
<evidence type="ECO:0000313" key="2">
    <source>
        <dbReference type="EMBL" id="BCJ32408.1"/>
    </source>
</evidence>
<feature type="region of interest" description="Disordered" evidence="1">
    <location>
        <begin position="64"/>
        <end position="85"/>
    </location>
</feature>
<dbReference type="RefSeq" id="WP_051801930.1">
    <property type="nucleotide sequence ID" value="NZ_AP023354.1"/>
</dbReference>
<protein>
    <submittedName>
        <fullName evidence="2">Uncharacterized protein</fullName>
    </submittedName>
</protein>
<name>A0A810LEN2_9ACTN</name>
<proteinExistence type="predicted"/>
<dbReference type="AlphaFoldDB" id="A0A810LEN2"/>